<evidence type="ECO:0000256" key="5">
    <source>
        <dbReference type="ARBA" id="ARBA00022842"/>
    </source>
</evidence>
<evidence type="ECO:0000313" key="7">
    <source>
        <dbReference type="EMBL" id="USR89521.1"/>
    </source>
</evidence>
<name>A0ABY5AKR0_9CYAN</name>
<comment type="similarity">
    <text evidence="2">Belongs to the DNA repair enzymes AP/ExoA family.</text>
</comment>
<dbReference type="EC" id="3.1.11.2" evidence="7"/>
<keyword evidence="5" id="KW-0460">Magnesium</keyword>
<dbReference type="CDD" id="cd09086">
    <property type="entry name" value="ExoIII-like_AP-endo"/>
    <property type="match status" value="1"/>
</dbReference>
<dbReference type="PANTHER" id="PTHR43250">
    <property type="entry name" value="EXODEOXYRIBONUCLEASE III"/>
    <property type="match status" value="1"/>
</dbReference>
<dbReference type="InterPro" id="IPR036691">
    <property type="entry name" value="Endo/exonu/phosph_ase_sf"/>
</dbReference>
<dbReference type="PROSITE" id="PS51435">
    <property type="entry name" value="AP_NUCLEASE_F1_4"/>
    <property type="match status" value="1"/>
</dbReference>
<dbReference type="RefSeq" id="WP_252660175.1">
    <property type="nucleotide sequence ID" value="NZ_CP098611.1"/>
</dbReference>
<keyword evidence="4 7" id="KW-0378">Hydrolase</keyword>
<feature type="domain" description="Endonuclease/exonuclease/phosphatase" evidence="6">
    <location>
        <begin position="4"/>
        <end position="254"/>
    </location>
</feature>
<dbReference type="Gene3D" id="3.60.10.10">
    <property type="entry name" value="Endonuclease/exonuclease/phosphatase"/>
    <property type="match status" value="1"/>
</dbReference>
<dbReference type="InterPro" id="IPR005135">
    <property type="entry name" value="Endo/exonuclease/phosphatase"/>
</dbReference>
<proteinExistence type="inferred from homology"/>
<reference evidence="7" key="1">
    <citation type="submission" date="2022-06" db="EMBL/GenBank/DDBJ databases">
        <title>Genome sequence of Phormidium yuhuli AB48 isolated from an industrial photobioreactor environment.</title>
        <authorList>
            <person name="Qiu Y."/>
            <person name="Noonan A.J.C."/>
            <person name="Dofher K."/>
            <person name="Koch M."/>
            <person name="Kieft B."/>
            <person name="Lin X."/>
            <person name="Ziels R.M."/>
            <person name="Hallam S.J."/>
        </authorList>
    </citation>
    <scope>NUCLEOTIDE SEQUENCE</scope>
    <source>
        <strain evidence="7">AB48</strain>
    </source>
</reference>
<dbReference type="NCBIfam" id="TIGR00633">
    <property type="entry name" value="xth"/>
    <property type="match status" value="1"/>
</dbReference>
<dbReference type="GO" id="GO:0008311">
    <property type="term" value="F:double-stranded DNA 3'-5' DNA exonuclease activity"/>
    <property type="evidence" value="ECO:0007669"/>
    <property type="project" value="UniProtKB-EC"/>
</dbReference>
<dbReference type="Proteomes" id="UP001056708">
    <property type="component" value="Chromosome"/>
</dbReference>
<evidence type="ECO:0000259" key="6">
    <source>
        <dbReference type="Pfam" id="PF03372"/>
    </source>
</evidence>
<dbReference type="NCBIfam" id="TIGR00195">
    <property type="entry name" value="exoDNase_III"/>
    <property type="match status" value="1"/>
</dbReference>
<evidence type="ECO:0000256" key="2">
    <source>
        <dbReference type="ARBA" id="ARBA00007092"/>
    </source>
</evidence>
<protein>
    <submittedName>
        <fullName evidence="7">Exodeoxyribonuclease III</fullName>
        <ecNumber evidence="7">3.1.11.2</ecNumber>
    </submittedName>
</protein>
<evidence type="ECO:0000313" key="8">
    <source>
        <dbReference type="Proteomes" id="UP001056708"/>
    </source>
</evidence>
<keyword evidence="3" id="KW-0479">Metal-binding</keyword>
<evidence type="ECO:0000256" key="1">
    <source>
        <dbReference type="ARBA" id="ARBA00001946"/>
    </source>
</evidence>
<dbReference type="SUPFAM" id="SSF56219">
    <property type="entry name" value="DNase I-like"/>
    <property type="match status" value="1"/>
</dbReference>
<keyword evidence="8" id="KW-1185">Reference proteome</keyword>
<sequence length="263" mass="30188">MKIATWNVNSIRTRQGLVCDWLRANPVEVLCVQETKVIDADFPRDPFESLGYHLAVSGQKSYNGVAIFSRLPLEEVDIGFGALLPPEQVGNLDEQKRAIAATVGGIRLINLYVPNGGEYNSDKYDYKLRWLNLLYDYLQHTLDKYKDLCICGDFNIAPDDRDIHTPPGKTPVVGTTAAEREALERCLGLGLADAFRKFNQEDKQYSWWDYRAGAFPRNRGWRIDHHYLTPELYQRATDCTIDREPRQWTKPSDHTPVIVEWPD</sequence>
<dbReference type="InterPro" id="IPR037493">
    <property type="entry name" value="ExoIII-like"/>
</dbReference>
<dbReference type="Pfam" id="PF03372">
    <property type="entry name" value="Exo_endo_phos"/>
    <property type="match status" value="1"/>
</dbReference>
<gene>
    <name evidence="7" type="primary">xth</name>
    <name evidence="7" type="ORF">NEA10_11535</name>
</gene>
<dbReference type="EMBL" id="CP098611">
    <property type="protein sequence ID" value="USR89521.1"/>
    <property type="molecule type" value="Genomic_DNA"/>
</dbReference>
<organism evidence="7 8">
    <name type="scientific">Phormidium yuhuli AB48</name>
    <dbReference type="NCBI Taxonomy" id="2940671"/>
    <lineage>
        <taxon>Bacteria</taxon>
        <taxon>Bacillati</taxon>
        <taxon>Cyanobacteriota</taxon>
        <taxon>Cyanophyceae</taxon>
        <taxon>Oscillatoriophycideae</taxon>
        <taxon>Oscillatoriales</taxon>
        <taxon>Oscillatoriaceae</taxon>
        <taxon>Phormidium</taxon>
        <taxon>Phormidium yuhuli</taxon>
    </lineage>
</organism>
<accession>A0ABY5AKR0</accession>
<evidence type="ECO:0000256" key="3">
    <source>
        <dbReference type="ARBA" id="ARBA00022723"/>
    </source>
</evidence>
<evidence type="ECO:0000256" key="4">
    <source>
        <dbReference type="ARBA" id="ARBA00022801"/>
    </source>
</evidence>
<dbReference type="PANTHER" id="PTHR43250:SF2">
    <property type="entry name" value="EXODEOXYRIBONUCLEASE III"/>
    <property type="match status" value="1"/>
</dbReference>
<comment type="cofactor">
    <cofactor evidence="1">
        <name>Mg(2+)</name>
        <dbReference type="ChEBI" id="CHEBI:18420"/>
    </cofactor>
</comment>
<dbReference type="InterPro" id="IPR004808">
    <property type="entry name" value="AP_endonuc_1"/>
</dbReference>